<accession>A0A499UBM9</accession>
<evidence type="ECO:0000256" key="1">
    <source>
        <dbReference type="SAM" id="MobiDB-lite"/>
    </source>
</evidence>
<proteinExistence type="predicted"/>
<dbReference type="Proteomes" id="UP000463951">
    <property type="component" value="Chromosome"/>
</dbReference>
<protein>
    <submittedName>
        <fullName evidence="2">Uncharacterized protein</fullName>
    </submittedName>
</protein>
<name>A0A499UBM9_9ACTN</name>
<reference evidence="2 3" key="1">
    <citation type="journal article" date="2020" name="Int. J. Syst. Evol. Microbiol.">
        <title>Reclassification of Streptomyces castelarensis and Streptomyces sporoclivatus as later heterotypic synonyms of Streptomyces antimycoticus.</title>
        <authorList>
            <person name="Komaki H."/>
            <person name="Tamura T."/>
        </authorList>
    </citation>
    <scope>NUCLEOTIDE SEQUENCE [LARGE SCALE GENOMIC DNA]</scope>
    <source>
        <strain evidence="2 3">NBRC 100767</strain>
    </source>
</reference>
<dbReference type="AlphaFoldDB" id="A0A499UBM9"/>
<dbReference type="EMBL" id="AP019620">
    <property type="protein sequence ID" value="BBJ38495.1"/>
    <property type="molecule type" value="Genomic_DNA"/>
</dbReference>
<evidence type="ECO:0000313" key="3">
    <source>
        <dbReference type="Proteomes" id="UP000463951"/>
    </source>
</evidence>
<evidence type="ECO:0000313" key="2">
    <source>
        <dbReference type="EMBL" id="BBJ38495.1"/>
    </source>
</evidence>
<sequence>MSGAGRRRRGRRGLRVMVGDSVPWRRAEGVDALTVSTAHPKVAAPPPSVRLDLPPIPSVLTGHGTADWKG</sequence>
<feature type="region of interest" description="Disordered" evidence="1">
    <location>
        <begin position="39"/>
        <end position="70"/>
    </location>
</feature>
<gene>
    <name evidence="2" type="ORF">SSPO_012130</name>
</gene>
<organism evidence="2 3">
    <name type="scientific">Streptomyces antimycoticus</name>
    <dbReference type="NCBI Taxonomy" id="68175"/>
    <lineage>
        <taxon>Bacteria</taxon>
        <taxon>Bacillati</taxon>
        <taxon>Actinomycetota</taxon>
        <taxon>Actinomycetes</taxon>
        <taxon>Kitasatosporales</taxon>
        <taxon>Streptomycetaceae</taxon>
        <taxon>Streptomyces</taxon>
        <taxon>Streptomyces violaceusniger group</taxon>
    </lineage>
</organism>